<proteinExistence type="predicted"/>
<dbReference type="Gene3D" id="3.90.1750.20">
    <property type="entry name" value="Putative Large Serine Recombinase, Chain B, Domain 2"/>
    <property type="match status" value="1"/>
</dbReference>
<dbReference type="Pfam" id="PF00239">
    <property type="entry name" value="Resolvase"/>
    <property type="match status" value="1"/>
</dbReference>
<dbReference type="SUPFAM" id="SSF53041">
    <property type="entry name" value="Resolvase-like"/>
    <property type="match status" value="1"/>
</dbReference>
<evidence type="ECO:0000259" key="1">
    <source>
        <dbReference type="PROSITE" id="PS51736"/>
    </source>
</evidence>
<organism evidence="3 4">
    <name type="scientific">Flavobacterium keumense</name>
    <dbReference type="NCBI Taxonomy" id="1306518"/>
    <lineage>
        <taxon>Bacteria</taxon>
        <taxon>Pseudomonadati</taxon>
        <taxon>Bacteroidota</taxon>
        <taxon>Flavobacteriia</taxon>
        <taxon>Flavobacteriales</taxon>
        <taxon>Flavobacteriaceae</taxon>
        <taxon>Flavobacterium</taxon>
    </lineage>
</organism>
<dbReference type="EMBL" id="CP092332">
    <property type="protein sequence ID" value="WGK94263.1"/>
    <property type="molecule type" value="Genomic_DNA"/>
</dbReference>
<reference evidence="3 4" key="2">
    <citation type="submission" date="2023-06" db="EMBL/GenBank/DDBJ databases">
        <title>Complete Genome Sequence of Flavobacterium keumense K3R-10.</title>
        <authorList>
            <person name="Jeong H."/>
            <person name="Jhang S.Y."/>
            <person name="Kim J.N."/>
        </authorList>
    </citation>
    <scope>NUCLEOTIDE SEQUENCE [LARGE SCALE GENOMIC DNA]</scope>
    <source>
        <strain evidence="3 4">K3R-10</strain>
    </source>
</reference>
<feature type="domain" description="Resolvase/invertase-type recombinase catalytic" evidence="1">
    <location>
        <begin position="1"/>
        <end position="144"/>
    </location>
</feature>
<evidence type="ECO:0000313" key="4">
    <source>
        <dbReference type="Proteomes" id="UP001232117"/>
    </source>
</evidence>
<dbReference type="Pfam" id="PF07508">
    <property type="entry name" value="Recombinase"/>
    <property type="match status" value="1"/>
</dbReference>
<evidence type="ECO:0000259" key="2">
    <source>
        <dbReference type="PROSITE" id="PS51737"/>
    </source>
</evidence>
<dbReference type="CDD" id="cd00338">
    <property type="entry name" value="Ser_Recombinase"/>
    <property type="match status" value="1"/>
</dbReference>
<feature type="domain" description="Recombinase" evidence="2">
    <location>
        <begin position="151"/>
        <end position="279"/>
    </location>
</feature>
<dbReference type="Pfam" id="PF13408">
    <property type="entry name" value="Zn_ribbon_recom"/>
    <property type="match status" value="1"/>
</dbReference>
<dbReference type="RefSeq" id="WP_264533010.1">
    <property type="nucleotide sequence ID" value="NZ_CP092332.1"/>
</dbReference>
<dbReference type="InterPro" id="IPR038109">
    <property type="entry name" value="DNA_bind_recomb_sf"/>
</dbReference>
<dbReference type="PANTHER" id="PTHR30461:SF23">
    <property type="entry name" value="DNA RECOMBINASE-RELATED"/>
    <property type="match status" value="1"/>
</dbReference>
<dbReference type="InterPro" id="IPR036162">
    <property type="entry name" value="Resolvase-like_N_sf"/>
</dbReference>
<dbReference type="InterPro" id="IPR006119">
    <property type="entry name" value="Resolv_N"/>
</dbReference>
<dbReference type="PANTHER" id="PTHR30461">
    <property type="entry name" value="DNA-INVERTASE FROM LAMBDOID PROPHAGE"/>
    <property type="match status" value="1"/>
</dbReference>
<name>A0ABY8N525_9FLAO</name>
<dbReference type="InterPro" id="IPR011109">
    <property type="entry name" value="DNA_bind_recombinase_dom"/>
</dbReference>
<accession>A0ABY8N525</accession>
<keyword evidence="4" id="KW-1185">Reference proteome</keyword>
<reference evidence="3 4" key="1">
    <citation type="submission" date="2022-02" db="EMBL/GenBank/DDBJ databases">
        <authorList>
            <person name="Cha I.-T."/>
            <person name="Lee K.-E."/>
            <person name="Park S.-J."/>
        </authorList>
    </citation>
    <scope>NUCLEOTIDE SEQUENCE [LARGE SCALE GENOMIC DNA]</scope>
    <source>
        <strain evidence="3 4">K3R-10</strain>
    </source>
</reference>
<protein>
    <submittedName>
        <fullName evidence="3">Recombinase family protein</fullName>
    </submittedName>
</protein>
<dbReference type="InterPro" id="IPR050639">
    <property type="entry name" value="SSR_resolvase"/>
</dbReference>
<dbReference type="Proteomes" id="UP001232117">
    <property type="component" value="Chromosome"/>
</dbReference>
<dbReference type="PROSITE" id="PS51736">
    <property type="entry name" value="RECOMBINASES_3"/>
    <property type="match status" value="1"/>
</dbReference>
<dbReference type="PROSITE" id="PS51737">
    <property type="entry name" value="RECOMBINASE_DNA_BIND"/>
    <property type="match status" value="1"/>
</dbReference>
<evidence type="ECO:0000313" key="3">
    <source>
        <dbReference type="EMBL" id="WGK94263.1"/>
    </source>
</evidence>
<dbReference type="InterPro" id="IPR025827">
    <property type="entry name" value="Zn_ribbon_recom_dom"/>
</dbReference>
<gene>
    <name evidence="3" type="ORF">MG292_09270</name>
</gene>
<dbReference type="SMART" id="SM00857">
    <property type="entry name" value="Resolvase"/>
    <property type="match status" value="1"/>
</dbReference>
<sequence length="512" mass="59508">MIAIYCRISKDRKKQISIDAQTKKGIEYANSIGKEYKIYTDKGFSGTTSNRPSLIQLLKDIESKIITDVWIYDQSRLERSIEVKLFLFTKFKKFNISVHIFNTLLDVDVQTEGLMNILSIVNGMFVDLTKEKIVNAIQINAENGKVHALPPYGYNKDVNNKFQINTEEAEIIKEIFSLSLSGKGTNSIAEILTNRGVLTAYNKLNGTLTTTNRNNVLKQLKTINKKEIRWSGTTVLHIIKNPIYKGIRVFQGIDYKVPEIVSADYWQLVNDNLVRNRNNSGKKVTHNYKLKGFLTCSKCGRNYYGRTRVNKRDNAYICSSKRYKHLNCNNRGINIPFLESLTDYFINEKQYQYIIDNASYLIKETDNDVLEINTLKDKLIELENKRSNLLDFIADGIISKNDAKIKLQSINLLEEEIQSKIKFILNSENKTTYKNIISNIRIEFNYTYNVYCISYITSFNDKVLFTYVFDKMYKFIESYVSNNELIEYGSVNLNIIDVPNEYLINNRYFYKK</sequence>
<dbReference type="Gene3D" id="3.40.50.1390">
    <property type="entry name" value="Resolvase, N-terminal catalytic domain"/>
    <property type="match status" value="1"/>
</dbReference>